<organism evidence="3 4">
    <name type="scientific">Mammaliicoccus sciuri</name>
    <name type="common">Staphylococcus sciuri</name>
    <dbReference type="NCBI Taxonomy" id="1296"/>
    <lineage>
        <taxon>Bacteria</taxon>
        <taxon>Bacillati</taxon>
        <taxon>Bacillota</taxon>
        <taxon>Bacilli</taxon>
        <taxon>Bacillales</taxon>
        <taxon>Staphylococcaceae</taxon>
        <taxon>Mammaliicoccus</taxon>
    </lineage>
</organism>
<feature type="active site" description="Proton donor/acceptor" evidence="1">
    <location>
        <position position="82"/>
    </location>
</feature>
<dbReference type="PANTHER" id="PTHR48100:SF59">
    <property type="entry name" value="ADENOSYLCOBALAMIN_ALPHA-RIBAZOLE PHOSPHATASE"/>
    <property type="match status" value="1"/>
</dbReference>
<dbReference type="AlphaFoldDB" id="A0AAI8DJD5"/>
<evidence type="ECO:0000256" key="2">
    <source>
        <dbReference type="PIRSR" id="PIRSR613078-2"/>
    </source>
</evidence>
<dbReference type="GO" id="GO:0005737">
    <property type="term" value="C:cytoplasm"/>
    <property type="evidence" value="ECO:0007669"/>
    <property type="project" value="TreeGrafter"/>
</dbReference>
<feature type="active site" description="Tele-phosphohistidine intermediate" evidence="1">
    <location>
        <position position="9"/>
    </location>
</feature>
<dbReference type="EMBL" id="CP022046">
    <property type="protein sequence ID" value="ASE34800.1"/>
    <property type="molecule type" value="Genomic_DNA"/>
</dbReference>
<dbReference type="CDD" id="cd07067">
    <property type="entry name" value="HP_PGM_like"/>
    <property type="match status" value="1"/>
</dbReference>
<dbReference type="InterPro" id="IPR013078">
    <property type="entry name" value="His_Pase_superF_clade-1"/>
</dbReference>
<dbReference type="SUPFAM" id="SSF53254">
    <property type="entry name" value="Phosphoglycerate mutase-like"/>
    <property type="match status" value="1"/>
</dbReference>
<evidence type="ECO:0000313" key="4">
    <source>
        <dbReference type="Proteomes" id="UP000197058"/>
    </source>
</evidence>
<dbReference type="RefSeq" id="WP_088592483.1">
    <property type="nucleotide sequence ID" value="NZ_CP022046.2"/>
</dbReference>
<evidence type="ECO:0000256" key="1">
    <source>
        <dbReference type="PIRSR" id="PIRSR613078-1"/>
    </source>
</evidence>
<dbReference type="SMART" id="SM00855">
    <property type="entry name" value="PGAM"/>
    <property type="match status" value="1"/>
</dbReference>
<feature type="binding site" evidence="2">
    <location>
        <position position="58"/>
    </location>
    <ligand>
        <name>substrate</name>
    </ligand>
</feature>
<proteinExistence type="predicted"/>
<feature type="binding site" evidence="2">
    <location>
        <begin position="8"/>
        <end position="15"/>
    </location>
    <ligand>
        <name>substrate</name>
    </ligand>
</feature>
<protein>
    <submittedName>
        <fullName evidence="3">Histidine phosphatase family protein</fullName>
    </submittedName>
</protein>
<dbReference type="PANTHER" id="PTHR48100">
    <property type="entry name" value="BROAD-SPECIFICITY PHOSPHATASE YOR283W-RELATED"/>
    <property type="match status" value="1"/>
</dbReference>
<name>A0AAI8DJD5_MAMSC</name>
<dbReference type="KEGG" id="sscu:CEP64_09410"/>
<dbReference type="Pfam" id="PF00300">
    <property type="entry name" value="His_Phos_1"/>
    <property type="match status" value="1"/>
</dbReference>
<accession>A0AAI8DJD5</accession>
<reference evidence="4" key="1">
    <citation type="submission" date="2017-06" db="EMBL/GenBank/DDBJ databases">
        <title>FDA dAtabase for Regulatory Grade micrObial Sequences (FDA-ARGOS): Supporting development and validation of Infectious Disease Dx tests.</title>
        <authorList>
            <person name="Goldberg B."/>
            <person name="Campos J."/>
            <person name="Tallon L."/>
            <person name="Sadzewicz L."/>
            <person name="Sengamalay N."/>
            <person name="Ott S."/>
            <person name="Godinez A."/>
            <person name="Nagaraj S."/>
            <person name="Vavikolanu K."/>
            <person name="Nadendla S."/>
            <person name="George J."/>
            <person name="Geyer C."/>
            <person name="Sichtig H."/>
        </authorList>
    </citation>
    <scope>NUCLEOTIDE SEQUENCE [LARGE SCALE GENOMIC DNA]</scope>
    <source>
        <strain evidence="4">FDAARGOS_285</strain>
    </source>
</reference>
<sequence length="197" mass="22092">MTNVYFLRHGETDWNLEGRTQGRTDIPLNHNGELQAKESGAALKDKKIDVIITSPLKRAKKTAEIVQEQLNVDLIEREAFIELSFGDAEGMTLAEKLERFPNRIYPNSEDGASIERRFLTGLAEIHDKYHNQNVVVVSHGAFINAILYHYSNGETGTGKIKLANGGITSLKISDDKVEILECNQVNHLSQYKKIGEI</sequence>
<dbReference type="GO" id="GO:0016791">
    <property type="term" value="F:phosphatase activity"/>
    <property type="evidence" value="ECO:0007669"/>
    <property type="project" value="TreeGrafter"/>
</dbReference>
<dbReference type="Gene3D" id="3.40.50.1240">
    <property type="entry name" value="Phosphoglycerate mutase-like"/>
    <property type="match status" value="1"/>
</dbReference>
<dbReference type="InterPro" id="IPR050275">
    <property type="entry name" value="PGM_Phosphatase"/>
</dbReference>
<gene>
    <name evidence="3" type="ORF">CEP64_09410</name>
</gene>
<evidence type="ECO:0000313" key="3">
    <source>
        <dbReference type="EMBL" id="ASE34800.1"/>
    </source>
</evidence>
<dbReference type="Proteomes" id="UP000197058">
    <property type="component" value="Chromosome"/>
</dbReference>
<dbReference type="InterPro" id="IPR029033">
    <property type="entry name" value="His_PPase_superfam"/>
</dbReference>